<comment type="similarity">
    <text evidence="1">Belongs to the LytR/CpsA/Psr (LCP) family.</text>
</comment>
<name>A0A7K0CLZ3_9ACTN</name>
<dbReference type="NCBIfam" id="TIGR00350">
    <property type="entry name" value="lytR_cpsA_psr"/>
    <property type="match status" value="1"/>
</dbReference>
<evidence type="ECO:0000256" key="1">
    <source>
        <dbReference type="ARBA" id="ARBA00006068"/>
    </source>
</evidence>
<dbReference type="RefSeq" id="WP_153453846.1">
    <property type="nucleotide sequence ID" value="NZ_WEGJ01000015.1"/>
</dbReference>
<keyword evidence="2" id="KW-0732">Signal</keyword>
<feature type="chain" id="PRO_5039606864" evidence="2">
    <location>
        <begin position="22"/>
        <end position="420"/>
    </location>
</feature>
<dbReference type="PANTHER" id="PTHR33392">
    <property type="entry name" value="POLYISOPRENYL-TEICHOIC ACID--PEPTIDOGLYCAN TEICHOIC ACID TRANSFERASE TAGU"/>
    <property type="match status" value="1"/>
</dbReference>
<dbReference type="InterPro" id="IPR004474">
    <property type="entry name" value="LytR_CpsA_psr"/>
</dbReference>
<dbReference type="OrthoDB" id="9782542at2"/>
<evidence type="ECO:0000313" key="4">
    <source>
        <dbReference type="EMBL" id="MQY13794.1"/>
    </source>
</evidence>
<dbReference type="PANTHER" id="PTHR33392:SF6">
    <property type="entry name" value="POLYISOPRENYL-TEICHOIC ACID--PEPTIDOGLYCAN TEICHOIC ACID TRANSFERASE TAGU"/>
    <property type="match status" value="1"/>
</dbReference>
<dbReference type="Proteomes" id="UP000466345">
    <property type="component" value="Unassembled WGS sequence"/>
</dbReference>
<protein>
    <submittedName>
        <fullName evidence="4">Transcriptional regulator LytR</fullName>
    </submittedName>
</protein>
<gene>
    <name evidence="4" type="primary">lytR_2</name>
    <name evidence="4" type="ORF">SRB5_39490</name>
</gene>
<sequence>MRRLVVTALLLAALATGGAVRAVDAPAGPSGTNILVAGIDRRAGLPRETIDRLHVGGEGCDCTDVLMLVHLSADGHRASVVSLLRDSYVAFPPHGQHKAHSGKINAAFKEGGDEFAVRTVEQATGLKVDHYLRAGFEDFAQTVDRLGGATVCTAEPVEDVNSGLALAPGTHHVDGRVALRYARARHIPPPGDGGRVRRQQKLVAGMLDRLREAGAFTDLEAATFTASALLTSVHAGGGTSLVDLARLGMALGKVRDTEFATVPVSDWDHRVPTWGSTVVWDRKRAGAMWEALREDRPLTGDERITPAGRTAVDMPTEFIRVRTSDADVAKRLKASGFDAVVEPVAAGATGQTVVTYDPEWIRYAPTLAAALPGARLEPVAGHGKTFDIALGTDGQKVLPVVFDRTSVEGAPVSGKSLLCD</sequence>
<organism evidence="4 5">
    <name type="scientific">Streptomyces smaragdinus</name>
    <dbReference type="NCBI Taxonomy" id="2585196"/>
    <lineage>
        <taxon>Bacteria</taxon>
        <taxon>Bacillati</taxon>
        <taxon>Actinomycetota</taxon>
        <taxon>Actinomycetes</taxon>
        <taxon>Kitasatosporales</taxon>
        <taxon>Streptomycetaceae</taxon>
        <taxon>Streptomyces</taxon>
    </lineage>
</organism>
<proteinExistence type="inferred from homology"/>
<dbReference type="InterPro" id="IPR050922">
    <property type="entry name" value="LytR/CpsA/Psr_CW_biosynth"/>
</dbReference>
<comment type="caution">
    <text evidence="4">The sequence shown here is derived from an EMBL/GenBank/DDBJ whole genome shotgun (WGS) entry which is preliminary data.</text>
</comment>
<evidence type="ECO:0000313" key="5">
    <source>
        <dbReference type="Proteomes" id="UP000466345"/>
    </source>
</evidence>
<dbReference type="Pfam" id="PF03816">
    <property type="entry name" value="LytR_cpsA_psr"/>
    <property type="match status" value="1"/>
</dbReference>
<dbReference type="AlphaFoldDB" id="A0A7K0CLZ3"/>
<evidence type="ECO:0000256" key="2">
    <source>
        <dbReference type="SAM" id="SignalP"/>
    </source>
</evidence>
<reference evidence="4 5" key="1">
    <citation type="submission" date="2019-10" db="EMBL/GenBank/DDBJ databases">
        <title>Streptomyces smaragdinus sp. nov. and Streptomyces fabii sp. nov., isolated from the gut of fungus growing-termite Macrotermes natalensis.</title>
        <authorList>
            <person name="Schwitalla J."/>
            <person name="Benndorf R."/>
            <person name="Martin K."/>
            <person name="De Beer W."/>
            <person name="Kaster A.-K."/>
            <person name="Vollmers J."/>
            <person name="Poulsen M."/>
            <person name="Beemelmanns C."/>
        </authorList>
    </citation>
    <scope>NUCLEOTIDE SEQUENCE [LARGE SCALE GENOMIC DNA]</scope>
    <source>
        <strain evidence="4 5">RB5</strain>
    </source>
</reference>
<keyword evidence="5" id="KW-1185">Reference proteome</keyword>
<dbReference type="Gene3D" id="3.40.630.190">
    <property type="entry name" value="LCP protein"/>
    <property type="match status" value="1"/>
</dbReference>
<feature type="signal peptide" evidence="2">
    <location>
        <begin position="1"/>
        <end position="21"/>
    </location>
</feature>
<dbReference type="EMBL" id="WEGJ01000015">
    <property type="protein sequence ID" value="MQY13794.1"/>
    <property type="molecule type" value="Genomic_DNA"/>
</dbReference>
<feature type="domain" description="Cell envelope-related transcriptional attenuator" evidence="3">
    <location>
        <begin position="63"/>
        <end position="210"/>
    </location>
</feature>
<accession>A0A7K0CLZ3</accession>
<evidence type="ECO:0000259" key="3">
    <source>
        <dbReference type="Pfam" id="PF03816"/>
    </source>
</evidence>